<dbReference type="Pfam" id="PF01872">
    <property type="entry name" value="RibD_C"/>
    <property type="match status" value="1"/>
</dbReference>
<name>A0A9D2J3P4_9MICO</name>
<dbReference type="InterPro" id="IPR050765">
    <property type="entry name" value="Riboflavin_Biosynth_HTPR"/>
</dbReference>
<dbReference type="PANTHER" id="PTHR38011:SF12">
    <property type="entry name" value="BIFUNCTIONAL DEAMINASE-REDUCTASE DOMAIN PROTEIN"/>
    <property type="match status" value="1"/>
</dbReference>
<dbReference type="InterPro" id="IPR024072">
    <property type="entry name" value="DHFR-like_dom_sf"/>
</dbReference>
<dbReference type="Proteomes" id="UP000824037">
    <property type="component" value="Unassembled WGS sequence"/>
</dbReference>
<organism evidence="2 3">
    <name type="scientific">Candidatus Ruania gallistercoris</name>
    <dbReference type="NCBI Taxonomy" id="2838746"/>
    <lineage>
        <taxon>Bacteria</taxon>
        <taxon>Bacillati</taxon>
        <taxon>Actinomycetota</taxon>
        <taxon>Actinomycetes</taxon>
        <taxon>Micrococcales</taxon>
        <taxon>Ruaniaceae</taxon>
        <taxon>Ruania</taxon>
    </lineage>
</organism>
<dbReference type="InterPro" id="IPR002734">
    <property type="entry name" value="RibDG_C"/>
</dbReference>
<dbReference type="Gene3D" id="3.40.430.10">
    <property type="entry name" value="Dihydrofolate Reductase, subunit A"/>
    <property type="match status" value="1"/>
</dbReference>
<evidence type="ECO:0000313" key="3">
    <source>
        <dbReference type="Proteomes" id="UP000824037"/>
    </source>
</evidence>
<reference evidence="2" key="2">
    <citation type="submission" date="2021-04" db="EMBL/GenBank/DDBJ databases">
        <authorList>
            <person name="Gilroy R."/>
        </authorList>
    </citation>
    <scope>NUCLEOTIDE SEQUENCE</scope>
    <source>
        <strain evidence="2">ChiGjej4B4-7305</strain>
    </source>
</reference>
<accession>A0A9D2J3P4</accession>
<dbReference type="AlphaFoldDB" id="A0A9D2J3P4"/>
<dbReference type="GO" id="GO:0009231">
    <property type="term" value="P:riboflavin biosynthetic process"/>
    <property type="evidence" value="ECO:0007669"/>
    <property type="project" value="InterPro"/>
</dbReference>
<gene>
    <name evidence="2" type="ORF">H9815_02235</name>
</gene>
<evidence type="ECO:0000259" key="1">
    <source>
        <dbReference type="Pfam" id="PF01872"/>
    </source>
</evidence>
<sequence>MARTRVHNLLVSADGYAAGENITFERPIGGAEPLFTAFDGRVIDGIHGMDEPVTIDHALFSMWGQGVGAEIMGRRKFGPQTGEWPDDGWQGWWGDAPPFRTPVFVLTHHPRESLEFANGTSFHFVEAAPAEALRLAQEAAGGLDVRIGGGPSTVRAFLEADLIDFLHLCVVPIVLGRGIRIWDDLAGLEDHFTVESIGTTSGLTHQLWNRSSSD</sequence>
<protein>
    <submittedName>
        <fullName evidence="2">Dihydrofolate reductase family protein</fullName>
    </submittedName>
</protein>
<dbReference type="EMBL" id="DXBY01000045">
    <property type="protein sequence ID" value="HIZ34569.1"/>
    <property type="molecule type" value="Genomic_DNA"/>
</dbReference>
<proteinExistence type="predicted"/>
<dbReference type="SUPFAM" id="SSF53597">
    <property type="entry name" value="Dihydrofolate reductase-like"/>
    <property type="match status" value="1"/>
</dbReference>
<dbReference type="GO" id="GO:0008703">
    <property type="term" value="F:5-amino-6-(5-phosphoribosylamino)uracil reductase activity"/>
    <property type="evidence" value="ECO:0007669"/>
    <property type="project" value="InterPro"/>
</dbReference>
<evidence type="ECO:0000313" key="2">
    <source>
        <dbReference type="EMBL" id="HIZ34569.1"/>
    </source>
</evidence>
<dbReference type="PANTHER" id="PTHR38011">
    <property type="entry name" value="DIHYDROFOLATE REDUCTASE FAMILY PROTEIN (AFU_ORTHOLOGUE AFUA_8G06820)"/>
    <property type="match status" value="1"/>
</dbReference>
<comment type="caution">
    <text evidence="2">The sequence shown here is derived from an EMBL/GenBank/DDBJ whole genome shotgun (WGS) entry which is preliminary data.</text>
</comment>
<feature type="domain" description="Bacterial bifunctional deaminase-reductase C-terminal" evidence="1">
    <location>
        <begin position="8"/>
        <end position="185"/>
    </location>
</feature>
<reference evidence="2" key="1">
    <citation type="journal article" date="2021" name="PeerJ">
        <title>Extensive microbial diversity within the chicken gut microbiome revealed by metagenomics and culture.</title>
        <authorList>
            <person name="Gilroy R."/>
            <person name="Ravi A."/>
            <person name="Getino M."/>
            <person name="Pursley I."/>
            <person name="Horton D.L."/>
            <person name="Alikhan N.F."/>
            <person name="Baker D."/>
            <person name="Gharbi K."/>
            <person name="Hall N."/>
            <person name="Watson M."/>
            <person name="Adriaenssens E.M."/>
            <person name="Foster-Nyarko E."/>
            <person name="Jarju S."/>
            <person name="Secka A."/>
            <person name="Antonio M."/>
            <person name="Oren A."/>
            <person name="Chaudhuri R.R."/>
            <person name="La Ragione R."/>
            <person name="Hildebrand F."/>
            <person name="Pallen M.J."/>
        </authorList>
    </citation>
    <scope>NUCLEOTIDE SEQUENCE</scope>
    <source>
        <strain evidence="2">ChiGjej4B4-7305</strain>
    </source>
</reference>